<comment type="caution">
    <text evidence="3">The sequence shown here is derived from an EMBL/GenBank/DDBJ whole genome shotgun (WGS) entry which is preliminary data.</text>
</comment>
<gene>
    <name evidence="3" type="ORF">QM089_00285</name>
</gene>
<keyword evidence="2" id="KW-1133">Transmembrane helix</keyword>
<proteinExistence type="predicted"/>
<evidence type="ECO:0000313" key="4">
    <source>
        <dbReference type="Proteomes" id="UP001187859"/>
    </source>
</evidence>
<keyword evidence="1" id="KW-0175">Coiled coil</keyword>
<reference evidence="3" key="1">
    <citation type="submission" date="2023-05" db="EMBL/GenBank/DDBJ databases">
        <title>Colonisation of extended spectrum b-lactamase- and carbapenemase-producing bacteria on hospital surfaces from low- and middle-income countries.</title>
        <authorList>
            <person name="Nieto-Rosado M."/>
            <person name="Sands K."/>
            <person name="Iregbu K."/>
            <person name="Zahra R."/>
            <person name="Mazarati J.B."/>
            <person name="Mehtar S."/>
            <person name="Barnards-Group B."/>
            <person name="Walsh T.R."/>
        </authorList>
    </citation>
    <scope>NUCLEOTIDE SEQUENCE</scope>
    <source>
        <strain evidence="3">PP-E493</strain>
    </source>
</reference>
<feature type="transmembrane region" description="Helical" evidence="2">
    <location>
        <begin position="349"/>
        <end position="369"/>
    </location>
</feature>
<dbReference type="Proteomes" id="UP001187859">
    <property type="component" value="Unassembled WGS sequence"/>
</dbReference>
<keyword evidence="2" id="KW-0472">Membrane</keyword>
<dbReference type="RefSeq" id="WP_317518460.1">
    <property type="nucleotide sequence ID" value="NZ_JASGNQ010000001.1"/>
</dbReference>
<evidence type="ECO:0000256" key="2">
    <source>
        <dbReference type="SAM" id="Phobius"/>
    </source>
</evidence>
<organism evidence="3 4">
    <name type="scientific">Shewanella xiamenensis</name>
    <dbReference type="NCBI Taxonomy" id="332186"/>
    <lineage>
        <taxon>Bacteria</taxon>
        <taxon>Pseudomonadati</taxon>
        <taxon>Pseudomonadota</taxon>
        <taxon>Gammaproteobacteria</taxon>
        <taxon>Alteromonadales</taxon>
        <taxon>Shewanellaceae</taxon>
        <taxon>Shewanella</taxon>
    </lineage>
</organism>
<feature type="transmembrane region" description="Helical" evidence="2">
    <location>
        <begin position="389"/>
        <end position="415"/>
    </location>
</feature>
<evidence type="ECO:0000313" key="3">
    <source>
        <dbReference type="EMBL" id="MDV5388732.1"/>
    </source>
</evidence>
<keyword evidence="2" id="KW-0812">Transmembrane</keyword>
<protein>
    <submittedName>
        <fullName evidence="3">Uncharacterized protein</fullName>
    </submittedName>
</protein>
<sequence>MIKNIKLEKQENQNLNETFEKININNTIKSLDEYIACLDSFYTTYTSDSKSSFIRYYQNFIPDANDEENRKFINKALLIANYDENSLNGDNVILFSSPMIVSELNCTDIPNDEKTSLVRLITFTGSDKKITTKRTLIKKGTFDVPITKYEVHDVVLGFILPRKCNFHSIKLVSFDRLHTDHNQLERTQKALQKANDVSLIEKHNITEKLNNINSVINLGFEKFNLIEKDIQLLEQQKSHTENSLENNKKSLNQLSYDLEASNKTYEKIQNDILNLTNKLHNLQQQVDVESEKYKREKEKLTNVMNESLNANESLTLIYKELKDANREKNLTTLDMVGHSNETSKQLRPYILLTILAFAGLAWMAQYIYINGENFASLIPLLANVSTLDIFISRLPLVTATILIIGGLSGVLIYLVKHIVSLNTEKMTMLKAAILAEQITNSLDCKAMSEQEILEFKRDTKIKLIMQVFTKNDTELNKDNNLIIEALKALKALFPKSIQRTKPLIIV</sequence>
<evidence type="ECO:0000256" key="1">
    <source>
        <dbReference type="SAM" id="Coils"/>
    </source>
</evidence>
<name>A0AAE4TJ11_9GAMM</name>
<feature type="coiled-coil region" evidence="1">
    <location>
        <begin position="230"/>
        <end position="310"/>
    </location>
</feature>
<accession>A0AAE4TJ11</accession>
<dbReference type="AlphaFoldDB" id="A0AAE4TJ11"/>
<dbReference type="EMBL" id="JASGOQ010000001">
    <property type="protein sequence ID" value="MDV5388732.1"/>
    <property type="molecule type" value="Genomic_DNA"/>
</dbReference>